<keyword evidence="2" id="KW-1185">Reference proteome</keyword>
<dbReference type="EMBL" id="JABSTQ010009569">
    <property type="protein sequence ID" value="KAG0428016.1"/>
    <property type="molecule type" value="Genomic_DNA"/>
</dbReference>
<protein>
    <submittedName>
        <fullName evidence="1">Uncharacterized protein</fullName>
    </submittedName>
</protein>
<accession>A0AC60Q4P3</accession>
<reference evidence="1 2" key="1">
    <citation type="journal article" date="2020" name="Cell">
        <title>Large-Scale Comparative Analyses of Tick Genomes Elucidate Their Genetic Diversity and Vector Capacities.</title>
        <authorList>
            <consortium name="Tick Genome and Microbiome Consortium (TIGMIC)"/>
            <person name="Jia N."/>
            <person name="Wang J."/>
            <person name="Shi W."/>
            <person name="Du L."/>
            <person name="Sun Y."/>
            <person name="Zhan W."/>
            <person name="Jiang J.F."/>
            <person name="Wang Q."/>
            <person name="Zhang B."/>
            <person name="Ji P."/>
            <person name="Bell-Sakyi L."/>
            <person name="Cui X.M."/>
            <person name="Yuan T.T."/>
            <person name="Jiang B.G."/>
            <person name="Yang W.F."/>
            <person name="Lam T.T."/>
            <person name="Chang Q.C."/>
            <person name="Ding S.J."/>
            <person name="Wang X.J."/>
            <person name="Zhu J.G."/>
            <person name="Ruan X.D."/>
            <person name="Zhao L."/>
            <person name="Wei J.T."/>
            <person name="Ye R.Z."/>
            <person name="Que T.C."/>
            <person name="Du C.H."/>
            <person name="Zhou Y.H."/>
            <person name="Cheng J.X."/>
            <person name="Dai P.F."/>
            <person name="Guo W.B."/>
            <person name="Han X.H."/>
            <person name="Huang E.J."/>
            <person name="Li L.F."/>
            <person name="Wei W."/>
            <person name="Gao Y.C."/>
            <person name="Liu J.Z."/>
            <person name="Shao H.Z."/>
            <person name="Wang X."/>
            <person name="Wang C.C."/>
            <person name="Yang T.C."/>
            <person name="Huo Q.B."/>
            <person name="Li W."/>
            <person name="Chen H.Y."/>
            <person name="Chen S.E."/>
            <person name="Zhou L.G."/>
            <person name="Ni X.B."/>
            <person name="Tian J.H."/>
            <person name="Sheng Y."/>
            <person name="Liu T."/>
            <person name="Pan Y.S."/>
            <person name="Xia L.Y."/>
            <person name="Li J."/>
            <person name="Zhao F."/>
            <person name="Cao W.C."/>
        </authorList>
    </citation>
    <scope>NUCLEOTIDE SEQUENCE [LARGE SCALE GENOMIC DNA]</scope>
    <source>
        <strain evidence="1">Iper-2018</strain>
    </source>
</reference>
<organism evidence="1 2">
    <name type="scientific">Ixodes persulcatus</name>
    <name type="common">Taiga tick</name>
    <dbReference type="NCBI Taxonomy" id="34615"/>
    <lineage>
        <taxon>Eukaryota</taxon>
        <taxon>Metazoa</taxon>
        <taxon>Ecdysozoa</taxon>
        <taxon>Arthropoda</taxon>
        <taxon>Chelicerata</taxon>
        <taxon>Arachnida</taxon>
        <taxon>Acari</taxon>
        <taxon>Parasitiformes</taxon>
        <taxon>Ixodida</taxon>
        <taxon>Ixodoidea</taxon>
        <taxon>Ixodidae</taxon>
        <taxon>Ixodinae</taxon>
        <taxon>Ixodes</taxon>
    </lineage>
</organism>
<dbReference type="Proteomes" id="UP000805193">
    <property type="component" value="Unassembled WGS sequence"/>
</dbReference>
<evidence type="ECO:0000313" key="1">
    <source>
        <dbReference type="EMBL" id="KAG0428016.1"/>
    </source>
</evidence>
<evidence type="ECO:0000313" key="2">
    <source>
        <dbReference type="Proteomes" id="UP000805193"/>
    </source>
</evidence>
<gene>
    <name evidence="1" type="ORF">HPB47_024973</name>
</gene>
<proteinExistence type="predicted"/>
<sequence length="304" mass="32444">MRAWIPMETAQSHQASSRSRLLENRPVGHSEGGSAAFIAIARGSPEALPAAIEMKRGRGPACGRWSGLRAWGGALCAKRAAAEAPAAARSGDAEVGRAEAGVERRRAREFPSARSSVDASAPGRKDGRPSDRQKREPPETKADRPYRGLSAHRDHGLACCFGGASGVGSELRSRRGGEVEGGVDDGFSRDVPRTVTPGAAVGVARRPRWRMWDSSRADNSLNESAGWVPDASFRWARDVRRIPDVPSLLLLLTHAPPPVHLREARGDAGSDSGCFGSGLLRFFAELVRKQAAKADGFETARVLA</sequence>
<name>A0AC60Q4P3_IXOPE</name>
<comment type="caution">
    <text evidence="1">The sequence shown here is derived from an EMBL/GenBank/DDBJ whole genome shotgun (WGS) entry which is preliminary data.</text>
</comment>